<gene>
    <name evidence="2" type="ORF">COT82_02035</name>
</gene>
<name>A0A2M6WV15_9BACT</name>
<proteinExistence type="predicted"/>
<accession>A0A2M6WV15</accession>
<dbReference type="EMBL" id="PFAA01000037">
    <property type="protein sequence ID" value="PIT96653.1"/>
    <property type="molecule type" value="Genomic_DNA"/>
</dbReference>
<feature type="region of interest" description="Disordered" evidence="1">
    <location>
        <begin position="49"/>
        <end position="75"/>
    </location>
</feature>
<organism evidence="2 3">
    <name type="scientific">Candidatus Campbellbacteria bacterium CG10_big_fil_rev_8_21_14_0_10_35_52</name>
    <dbReference type="NCBI Taxonomy" id="1974527"/>
    <lineage>
        <taxon>Bacteria</taxon>
        <taxon>Candidatus Campbelliibacteriota</taxon>
    </lineage>
</organism>
<dbReference type="AlphaFoldDB" id="A0A2M6WV15"/>
<comment type="caution">
    <text evidence="2">The sequence shown here is derived from an EMBL/GenBank/DDBJ whole genome shotgun (WGS) entry which is preliminary data.</text>
</comment>
<evidence type="ECO:0000256" key="1">
    <source>
        <dbReference type="SAM" id="MobiDB-lite"/>
    </source>
</evidence>
<evidence type="ECO:0000313" key="3">
    <source>
        <dbReference type="Proteomes" id="UP000230481"/>
    </source>
</evidence>
<dbReference type="Proteomes" id="UP000230481">
    <property type="component" value="Unassembled WGS sequence"/>
</dbReference>
<evidence type="ECO:0000313" key="2">
    <source>
        <dbReference type="EMBL" id="PIT96653.1"/>
    </source>
</evidence>
<reference evidence="3" key="1">
    <citation type="submission" date="2017-09" db="EMBL/GenBank/DDBJ databases">
        <title>Depth-based differentiation of microbial function through sediment-hosted aquifers and enrichment of novel symbionts in the deep terrestrial subsurface.</title>
        <authorList>
            <person name="Probst A.J."/>
            <person name="Ladd B."/>
            <person name="Jarett J.K."/>
            <person name="Geller-Mcgrath D.E."/>
            <person name="Sieber C.M.K."/>
            <person name="Emerson J.B."/>
            <person name="Anantharaman K."/>
            <person name="Thomas B.C."/>
            <person name="Malmstrom R."/>
            <person name="Stieglmeier M."/>
            <person name="Klingl A."/>
            <person name="Woyke T."/>
            <person name="Ryan C.M."/>
            <person name="Banfield J.F."/>
        </authorList>
    </citation>
    <scope>NUCLEOTIDE SEQUENCE [LARGE SCALE GENOMIC DNA]</scope>
</reference>
<feature type="compositionally biased region" description="Low complexity" evidence="1">
    <location>
        <begin position="53"/>
        <end position="66"/>
    </location>
</feature>
<sequence length="75" mass="8493">MYSAYRIYNLSILSSARKIKNAKKTFLWCSILELVRTHFSRKFPARARKFGKAAPARRSPACPAGRLGADGEPHR</sequence>
<protein>
    <submittedName>
        <fullName evidence="2">Uncharacterized protein</fullName>
    </submittedName>
</protein>